<accession>A0A9W4BE74</accession>
<keyword evidence="2" id="KW-0812">Transmembrane</keyword>
<name>A0A9W4BE74_9MYCO</name>
<dbReference type="RefSeq" id="WP_163734273.1">
    <property type="nucleotide sequence ID" value="NZ_AP022601.1"/>
</dbReference>
<feature type="region of interest" description="Disordered" evidence="1">
    <location>
        <begin position="1"/>
        <end position="55"/>
    </location>
</feature>
<dbReference type="EMBL" id="AP022601">
    <property type="protein sequence ID" value="BBY95313.1"/>
    <property type="molecule type" value="Genomic_DNA"/>
</dbReference>
<dbReference type="SUPFAM" id="SSF81995">
    <property type="entry name" value="beta-sandwich domain of Sec23/24"/>
    <property type="match status" value="1"/>
</dbReference>
<keyword evidence="2" id="KW-1133">Transmembrane helix</keyword>
<dbReference type="AlphaFoldDB" id="A0A9W4BE74"/>
<evidence type="ECO:0000313" key="4">
    <source>
        <dbReference type="EMBL" id="BBY95313.1"/>
    </source>
</evidence>
<protein>
    <recommendedName>
        <fullName evidence="3">Septum formation-related domain-containing protein</fullName>
    </recommendedName>
</protein>
<keyword evidence="5" id="KW-1185">Reference proteome</keyword>
<feature type="transmembrane region" description="Helical" evidence="2">
    <location>
        <begin position="65"/>
        <end position="91"/>
    </location>
</feature>
<evidence type="ECO:0000256" key="2">
    <source>
        <dbReference type="SAM" id="Phobius"/>
    </source>
</evidence>
<proteinExistence type="predicted"/>
<feature type="domain" description="Septum formation-related" evidence="3">
    <location>
        <begin position="101"/>
        <end position="194"/>
    </location>
</feature>
<evidence type="ECO:0000313" key="5">
    <source>
        <dbReference type="Proteomes" id="UP000465785"/>
    </source>
</evidence>
<reference evidence="4 5" key="1">
    <citation type="journal article" date="2019" name="Emerg. Microbes Infect.">
        <title>Comprehensive subspecies identification of 175 nontuberculous mycobacteria species based on 7547 genomic profiles.</title>
        <authorList>
            <person name="Matsumoto Y."/>
            <person name="Kinjo T."/>
            <person name="Motooka D."/>
            <person name="Nabeya D."/>
            <person name="Jung N."/>
            <person name="Uechi K."/>
            <person name="Horii T."/>
            <person name="Iida T."/>
            <person name="Fujita J."/>
            <person name="Nakamura S."/>
        </authorList>
    </citation>
    <scope>NUCLEOTIDE SEQUENCE [LARGE SCALE GENOMIC DNA]</scope>
    <source>
        <strain evidence="4 5">JCM 6399</strain>
    </source>
</reference>
<evidence type="ECO:0000256" key="1">
    <source>
        <dbReference type="SAM" id="MobiDB-lite"/>
    </source>
</evidence>
<evidence type="ECO:0000259" key="3">
    <source>
        <dbReference type="Pfam" id="PF13845"/>
    </source>
</evidence>
<organism evidence="4 5">
    <name type="scientific">Mycobacterium gallinarum</name>
    <dbReference type="NCBI Taxonomy" id="39689"/>
    <lineage>
        <taxon>Bacteria</taxon>
        <taxon>Bacillati</taxon>
        <taxon>Actinomycetota</taxon>
        <taxon>Actinomycetes</taxon>
        <taxon>Mycobacteriales</taxon>
        <taxon>Mycobacteriaceae</taxon>
        <taxon>Mycobacterium</taxon>
    </lineage>
</organism>
<dbReference type="Pfam" id="PF13845">
    <property type="entry name" value="Septum_form"/>
    <property type="match status" value="1"/>
</dbReference>
<gene>
    <name evidence="4" type="ORF">MGALJ_49820</name>
</gene>
<sequence length="208" mass="21765">MTTPPGNPPPYGQQPPPYGQQPPYGPPPGAYPPPPGAYPPPPPPPYSQQPPGYFPPPQKSNSKKIVFIVLGVIAALIVLVVGGGVALYFAVGQGTVTATDVEMGDCLSEIPGDTRVLTVKTIDCAEPHAGEVFAVLQMPGDDFPGQAAIDTYADKCSPELASYSPSSMTDDSVQLYVLYPTAETWEQGDRAVTCVATLDPPRAGSIRG</sequence>
<dbReference type="KEGG" id="mgau:MGALJ_49820"/>
<dbReference type="Proteomes" id="UP000465785">
    <property type="component" value="Chromosome"/>
</dbReference>
<dbReference type="InterPro" id="IPR026004">
    <property type="entry name" value="Septum_form"/>
</dbReference>
<keyword evidence="2" id="KW-0472">Membrane</keyword>